<feature type="non-terminal residue" evidence="2">
    <location>
        <position position="1"/>
    </location>
</feature>
<feature type="transmembrane region" description="Helical" evidence="1">
    <location>
        <begin position="21"/>
        <end position="39"/>
    </location>
</feature>
<sequence>MDAWTFLTNKLQHSRKGRVHLKRVALSILIGLCFLIIISDAKVTINSYNENASLMVAQVDAYSDDTILILLKSSISGSCGDSTLYFRIIAKDGTITKFNYNSNSTIPLNNFCFSNTTTSIPISPNGPGVVIPRSKTSLYSTINIYALSRPFILVTYYCNYPQSYQMFLIEMLYVLQFYLLKVLALFNLDLFRNTDGSIMIGMTGQSNEITKITDMTQFPKFINIFPIENDYGLVYTKYVSQSGQGITSPWQLYLTWISYTDSSTKGNALIYESQPSTNTTDYYLYQCSVAQESVGYNCLVYIKRTDKAVYVNINFLYSGSVDNVNEISINLPAPYTTVIDVDILSYGGYIFVAKDTTNAADVGSIKGLIYYNNGTQYGPWELSTIISDIPIIDITPNNTVWTITQGANTINNGSKIIKIVTNITNFIDLNMPFFLKKKVGLLGSAYVTYVTPETNSVITPSLQEITITYSVPVYKSTGSFKIWEVNTIGGADSLRGVIPASNDRVIINNENVTVVLLSCFTSNGHKRYYITVDDDAMQNMQNQNLIGIKKPVWNFITCDVSVIIRLTQQGTQFYLDSSSSDQSNFVKNMGSDIAKVINCDVSRITIPTHYQYSNENNTDDKIFM</sequence>
<evidence type="ECO:0000313" key="2">
    <source>
        <dbReference type="EMBL" id="CAG8664539.1"/>
    </source>
</evidence>
<keyword evidence="1" id="KW-1133">Transmembrane helix</keyword>
<accession>A0A9N9E6I3</accession>
<keyword evidence="1" id="KW-0472">Membrane</keyword>
<evidence type="ECO:0000313" key="3">
    <source>
        <dbReference type="Proteomes" id="UP000789396"/>
    </source>
</evidence>
<proteinExistence type="predicted"/>
<keyword evidence="1" id="KW-0812">Transmembrane</keyword>
<protein>
    <submittedName>
        <fullName evidence="2">16462_t:CDS:1</fullName>
    </submittedName>
</protein>
<dbReference type="Proteomes" id="UP000789396">
    <property type="component" value="Unassembled WGS sequence"/>
</dbReference>
<dbReference type="AlphaFoldDB" id="A0A9N9E6I3"/>
<gene>
    <name evidence="2" type="ORF">RFULGI_LOCUS8984</name>
</gene>
<dbReference type="EMBL" id="CAJVPZ010015252">
    <property type="protein sequence ID" value="CAG8664539.1"/>
    <property type="molecule type" value="Genomic_DNA"/>
</dbReference>
<name>A0A9N9E6I3_9GLOM</name>
<comment type="caution">
    <text evidence="2">The sequence shown here is derived from an EMBL/GenBank/DDBJ whole genome shotgun (WGS) entry which is preliminary data.</text>
</comment>
<keyword evidence="3" id="KW-1185">Reference proteome</keyword>
<dbReference type="OrthoDB" id="2419120at2759"/>
<organism evidence="2 3">
    <name type="scientific">Racocetra fulgida</name>
    <dbReference type="NCBI Taxonomy" id="60492"/>
    <lineage>
        <taxon>Eukaryota</taxon>
        <taxon>Fungi</taxon>
        <taxon>Fungi incertae sedis</taxon>
        <taxon>Mucoromycota</taxon>
        <taxon>Glomeromycotina</taxon>
        <taxon>Glomeromycetes</taxon>
        <taxon>Diversisporales</taxon>
        <taxon>Gigasporaceae</taxon>
        <taxon>Racocetra</taxon>
    </lineage>
</organism>
<evidence type="ECO:0000256" key="1">
    <source>
        <dbReference type="SAM" id="Phobius"/>
    </source>
</evidence>
<reference evidence="2" key="1">
    <citation type="submission" date="2021-06" db="EMBL/GenBank/DDBJ databases">
        <authorList>
            <person name="Kallberg Y."/>
            <person name="Tangrot J."/>
            <person name="Rosling A."/>
        </authorList>
    </citation>
    <scope>NUCLEOTIDE SEQUENCE</scope>
    <source>
        <strain evidence="2">IN212</strain>
    </source>
</reference>